<reference evidence="2 3" key="1">
    <citation type="submission" date="2024-07" db="EMBL/GenBank/DDBJ databases">
        <authorList>
            <person name="Li X.-J."/>
            <person name="Wang X."/>
        </authorList>
    </citation>
    <scope>NUCLEOTIDE SEQUENCE [LARGE SCALE GENOMIC DNA]</scope>
    <source>
        <strain evidence="2 3">DSM 23441</strain>
    </source>
</reference>
<dbReference type="Proteomes" id="UP001571581">
    <property type="component" value="Unassembled WGS sequence"/>
</dbReference>
<protein>
    <submittedName>
        <fullName evidence="2">Uncharacterized protein</fullName>
    </submittedName>
</protein>
<name>A0ABV4S5Z4_9FUSO</name>
<feature type="transmembrane region" description="Helical" evidence="1">
    <location>
        <begin position="182"/>
        <end position="202"/>
    </location>
</feature>
<evidence type="ECO:0000256" key="1">
    <source>
        <dbReference type="SAM" id="Phobius"/>
    </source>
</evidence>
<evidence type="ECO:0000313" key="3">
    <source>
        <dbReference type="Proteomes" id="UP001571581"/>
    </source>
</evidence>
<dbReference type="EMBL" id="JBGORW010000004">
    <property type="protein sequence ID" value="MFA3799312.1"/>
    <property type="molecule type" value="Genomic_DNA"/>
</dbReference>
<gene>
    <name evidence="2" type="ORF">ACEG17_03830</name>
</gene>
<feature type="transmembrane region" description="Helical" evidence="1">
    <location>
        <begin position="132"/>
        <end position="150"/>
    </location>
</feature>
<feature type="transmembrane region" description="Helical" evidence="1">
    <location>
        <begin position="74"/>
        <end position="94"/>
    </location>
</feature>
<comment type="caution">
    <text evidence="2">The sequence shown here is derived from an EMBL/GenBank/DDBJ whole genome shotgun (WGS) entry which is preliminary data.</text>
</comment>
<proteinExistence type="predicted"/>
<keyword evidence="3" id="KW-1185">Reference proteome</keyword>
<keyword evidence="1" id="KW-1133">Transmembrane helix</keyword>
<accession>A0ABV4S5Z4</accession>
<evidence type="ECO:0000313" key="2">
    <source>
        <dbReference type="EMBL" id="MFA3799312.1"/>
    </source>
</evidence>
<keyword evidence="1" id="KW-0812">Transmembrane</keyword>
<feature type="transmembrane region" description="Helical" evidence="1">
    <location>
        <begin position="32"/>
        <end position="54"/>
    </location>
</feature>
<feature type="transmembrane region" description="Helical" evidence="1">
    <location>
        <begin position="106"/>
        <end position="126"/>
    </location>
</feature>
<keyword evidence="1" id="KW-0472">Membrane</keyword>
<sequence>MKSNRKIENKIDVETVKEVKKFINEEILASRIWVFSGIAISILLCMILKNYMIFELDNIIQSLRKLKVPDVKGIFFIILFILEILFLFILPKILINKQKKNMKSALTVLSLIMGLILAIFYSEFTFFFKQKAIVAGIMFLLTLILAVLLIKKDIKNIQTKILEKVEEGNTEILEKTRFFSAIMLYSDIVKALTMYFLIMLIIK</sequence>
<dbReference type="RefSeq" id="WP_372582621.1">
    <property type="nucleotide sequence ID" value="NZ_JBGORW010000004.1"/>
</dbReference>
<organism evidence="2 3">
    <name type="scientific">Leptotrichia hongkongensis</name>
    <dbReference type="NCBI Taxonomy" id="554406"/>
    <lineage>
        <taxon>Bacteria</taxon>
        <taxon>Fusobacteriati</taxon>
        <taxon>Fusobacteriota</taxon>
        <taxon>Fusobacteriia</taxon>
        <taxon>Fusobacteriales</taxon>
        <taxon>Leptotrichiaceae</taxon>
        <taxon>Leptotrichia</taxon>
    </lineage>
</organism>